<name>A0ABS1NEV7_9ACTN</name>
<comment type="caution">
    <text evidence="3">The sequence shown here is derived from an EMBL/GenBank/DDBJ whole genome shotgun (WGS) entry which is preliminary data.</text>
</comment>
<dbReference type="SUPFAM" id="SSF52096">
    <property type="entry name" value="ClpP/crotonase"/>
    <property type="match status" value="1"/>
</dbReference>
<evidence type="ECO:0000313" key="3">
    <source>
        <dbReference type="EMBL" id="MBL1098598.1"/>
    </source>
</evidence>
<evidence type="ECO:0000256" key="1">
    <source>
        <dbReference type="ARBA" id="ARBA00005254"/>
    </source>
</evidence>
<evidence type="ECO:0000313" key="4">
    <source>
        <dbReference type="Proteomes" id="UP000634229"/>
    </source>
</evidence>
<gene>
    <name evidence="3" type="ORF">JK363_18410</name>
</gene>
<dbReference type="PANTHER" id="PTHR11941:SF54">
    <property type="entry name" value="ENOYL-COA HYDRATASE, MITOCHONDRIAL"/>
    <property type="match status" value="1"/>
</dbReference>
<dbReference type="Proteomes" id="UP000634229">
    <property type="component" value="Unassembled WGS sequence"/>
</dbReference>
<proteinExistence type="inferred from homology"/>
<comment type="similarity">
    <text evidence="1 2">Belongs to the enoyl-CoA hydratase/isomerase family.</text>
</comment>
<organism evidence="3 4">
    <name type="scientific">Streptomyces coffeae</name>
    <dbReference type="NCBI Taxonomy" id="621382"/>
    <lineage>
        <taxon>Bacteria</taxon>
        <taxon>Bacillati</taxon>
        <taxon>Actinomycetota</taxon>
        <taxon>Actinomycetes</taxon>
        <taxon>Kitasatosporales</taxon>
        <taxon>Streptomycetaceae</taxon>
        <taxon>Streptomyces</taxon>
    </lineage>
</organism>
<dbReference type="CDD" id="cd06558">
    <property type="entry name" value="crotonase-like"/>
    <property type="match status" value="1"/>
</dbReference>
<dbReference type="Pfam" id="PF00378">
    <property type="entry name" value="ECH_1"/>
    <property type="match status" value="1"/>
</dbReference>
<dbReference type="PROSITE" id="PS00166">
    <property type="entry name" value="ENOYL_COA_HYDRATASE"/>
    <property type="match status" value="1"/>
</dbReference>
<dbReference type="InterPro" id="IPR001753">
    <property type="entry name" value="Enoyl-CoA_hydra/iso"/>
</dbReference>
<keyword evidence="4" id="KW-1185">Reference proteome</keyword>
<dbReference type="InterPro" id="IPR018376">
    <property type="entry name" value="Enoyl-CoA_hyd/isom_CS"/>
</dbReference>
<sequence>MNSSPASGLAVAASGSGAVAEMHVGDGTRRNALPGRAWQRLAAQVEELGAAPSLRVLVIRGEGDTFCAGSDMSDWADAGTGYVEESFAHMERAFTAIEECPVPVIAEIRGAAAGAGCQLALACDLRLMADSARIGMPIARLGILASPAFAARMVAVAGPAAARELLYTGRLVDARTAVALGLADHIVAEAQLTAHVGRLAADIAEHPPSAIRAAKLAVTAALEPQRRATAVNPRPAVARPHFDRAIAAFLGRSPAAVPAPAGRRRL</sequence>
<dbReference type="PANTHER" id="PTHR11941">
    <property type="entry name" value="ENOYL-COA HYDRATASE-RELATED"/>
    <property type="match status" value="1"/>
</dbReference>
<dbReference type="EMBL" id="JAERRF010000009">
    <property type="protein sequence ID" value="MBL1098598.1"/>
    <property type="molecule type" value="Genomic_DNA"/>
</dbReference>
<dbReference type="Gene3D" id="3.90.226.10">
    <property type="entry name" value="2-enoyl-CoA Hydratase, Chain A, domain 1"/>
    <property type="match status" value="1"/>
</dbReference>
<evidence type="ECO:0000256" key="2">
    <source>
        <dbReference type="RuleBase" id="RU003707"/>
    </source>
</evidence>
<protein>
    <submittedName>
        <fullName evidence="3">Enoyl-CoA hydratase/isomerase family protein</fullName>
    </submittedName>
</protein>
<dbReference type="RefSeq" id="WP_201875994.1">
    <property type="nucleotide sequence ID" value="NZ_JAERRF010000009.1"/>
</dbReference>
<reference evidence="3 4" key="1">
    <citation type="submission" date="2021-01" db="EMBL/GenBank/DDBJ databases">
        <title>WGS of actinomycetes isolated from Thailand.</title>
        <authorList>
            <person name="Thawai C."/>
        </authorList>
    </citation>
    <scope>NUCLEOTIDE SEQUENCE [LARGE SCALE GENOMIC DNA]</scope>
    <source>
        <strain evidence="3 4">CA1R205</strain>
    </source>
</reference>
<dbReference type="InterPro" id="IPR029045">
    <property type="entry name" value="ClpP/crotonase-like_dom_sf"/>
</dbReference>
<accession>A0ABS1NEV7</accession>